<accession>A0ABN4ASS3</accession>
<feature type="domain" description="DUF5683" evidence="2">
    <location>
        <begin position="56"/>
        <end position="206"/>
    </location>
</feature>
<keyword evidence="4" id="KW-1185">Reference proteome</keyword>
<dbReference type="Pfam" id="PF18935">
    <property type="entry name" value="DUF5683"/>
    <property type="match status" value="1"/>
</dbReference>
<evidence type="ECO:0000256" key="1">
    <source>
        <dbReference type="SAM" id="Phobius"/>
    </source>
</evidence>
<dbReference type="EMBL" id="CP002961">
    <property type="protein sequence ID" value="AFK04878.1"/>
    <property type="molecule type" value="Genomic_DNA"/>
</dbReference>
<keyword evidence="1" id="KW-1133">Transmembrane helix</keyword>
<dbReference type="Proteomes" id="UP000002875">
    <property type="component" value="Chromosome"/>
</dbReference>
<evidence type="ECO:0000313" key="4">
    <source>
        <dbReference type="Proteomes" id="UP000002875"/>
    </source>
</evidence>
<evidence type="ECO:0000313" key="3">
    <source>
        <dbReference type="EMBL" id="AFK04878.1"/>
    </source>
</evidence>
<dbReference type="RefSeq" id="WP_015030566.1">
    <property type="nucleotide sequence ID" value="NC_018748.1"/>
</dbReference>
<keyword evidence="1" id="KW-0472">Membrane</keyword>
<sequence>MIRILIVLFFVSNILWAQKIDSVKVNRSVQTIVDTTQKTSFLKKIIKTDSANKRSIPRTILIRSLILPGWGQASNKQYWVIPIVYGAAAGGIYAIWWNNGKYKFYKSYLSEIVIDKKTEVYIPINGELRGPFVKTQIEPAVKAYHRQRDLSWIGLAVGWTLQAIQANVSAHLRGFDMTEDISFKIEPSVQPTSFGSAAGVKFRLNF</sequence>
<dbReference type="InterPro" id="IPR043738">
    <property type="entry name" value="DUF5683"/>
</dbReference>
<organism evidence="3 4">
    <name type="scientific">Emticicia oligotrophica (strain DSM 17448 / CIP 109782 / MTCC 6937 / GPTSA100-15)</name>
    <dbReference type="NCBI Taxonomy" id="929562"/>
    <lineage>
        <taxon>Bacteria</taxon>
        <taxon>Pseudomonadati</taxon>
        <taxon>Bacteroidota</taxon>
        <taxon>Cytophagia</taxon>
        <taxon>Cytophagales</taxon>
        <taxon>Leadbetterellaceae</taxon>
        <taxon>Emticicia</taxon>
    </lineage>
</organism>
<keyword evidence="1" id="KW-0812">Transmembrane</keyword>
<proteinExistence type="predicted"/>
<reference evidence="3 4" key="1">
    <citation type="submission" date="2011-07" db="EMBL/GenBank/DDBJ databases">
        <title>The complete genome of chromosome of Emticicia oligotrophica DSM 17448.</title>
        <authorList>
            <consortium name="US DOE Joint Genome Institute (JGI-PGF)"/>
            <person name="Lucas S."/>
            <person name="Han J."/>
            <person name="Lapidus A."/>
            <person name="Bruce D."/>
            <person name="Goodwin L."/>
            <person name="Pitluck S."/>
            <person name="Peters L."/>
            <person name="Kyrpides N."/>
            <person name="Mavromatis K."/>
            <person name="Ivanova N."/>
            <person name="Ovchinnikova G."/>
            <person name="Teshima H."/>
            <person name="Detter J.C."/>
            <person name="Tapia R."/>
            <person name="Han C."/>
            <person name="Land M."/>
            <person name="Hauser L."/>
            <person name="Markowitz V."/>
            <person name="Cheng J.-F."/>
            <person name="Hugenholtz P."/>
            <person name="Woyke T."/>
            <person name="Wu D."/>
            <person name="Tindall B."/>
            <person name="Pomrenke H."/>
            <person name="Brambilla E."/>
            <person name="Klenk H.-P."/>
            <person name="Eisen J.A."/>
        </authorList>
    </citation>
    <scope>NUCLEOTIDE SEQUENCE [LARGE SCALE GENOMIC DNA]</scope>
    <source>
        <strain evidence="3 4">DSM 17448</strain>
    </source>
</reference>
<protein>
    <recommendedName>
        <fullName evidence="2">DUF5683 domain-containing protein</fullName>
    </recommendedName>
</protein>
<gene>
    <name evidence="3" type="ordered locus">Emtol_3752</name>
</gene>
<name>A0ABN4ASS3_EMTOG</name>
<evidence type="ECO:0000259" key="2">
    <source>
        <dbReference type="Pfam" id="PF18935"/>
    </source>
</evidence>
<feature type="transmembrane region" description="Helical" evidence="1">
    <location>
        <begin position="78"/>
        <end position="97"/>
    </location>
</feature>